<sequence>MSFACEQLYDYFKQPNFDRIIKEDGIDPFKHPVVKKWHRFFIEYWKSNKEIALLLPCTVVKPYSLSPTHKIAYSNLKKYNLEDKVQVYSVSEPMLLVPRELENCYPFNSYDYPPSKMSSNEKEEFIDLLSIALKHISAMHRRLIAVLPRHHYEITEKASKKAGVLIEMHGYGRLSFKTISSIIKDISMEVSLKNP</sequence>
<dbReference type="GeneID" id="89336186"/>
<dbReference type="GO" id="GO:0008033">
    <property type="term" value="P:tRNA processing"/>
    <property type="evidence" value="ECO:0007669"/>
    <property type="project" value="UniProtKB-KW"/>
</dbReference>
<accession>A0AAX4L2U4</accession>
<evidence type="ECO:0000313" key="4">
    <source>
        <dbReference type="Proteomes" id="UP001432202"/>
    </source>
</evidence>
<feature type="domain" description="DUF5591" evidence="2">
    <location>
        <begin position="34"/>
        <end position="166"/>
    </location>
</feature>
<dbReference type="Pfam" id="PF17884">
    <property type="entry name" value="DUF5591"/>
    <property type="match status" value="1"/>
</dbReference>
<keyword evidence="4" id="KW-1185">Reference proteome</keyword>
<dbReference type="InterPro" id="IPR036895">
    <property type="entry name" value="Uracil-DNA_glycosylase-like_sf"/>
</dbReference>
<gene>
    <name evidence="3" type="ORF">V6M85_05420</name>
</gene>
<dbReference type="EMBL" id="CP146016">
    <property type="protein sequence ID" value="WWQ61514.1"/>
    <property type="molecule type" value="Genomic_DNA"/>
</dbReference>
<evidence type="ECO:0000259" key="2">
    <source>
        <dbReference type="Pfam" id="PF17884"/>
    </source>
</evidence>
<dbReference type="Gene3D" id="3.40.50.10630">
    <property type="entry name" value="Uracil-DNA glycosylase-like"/>
    <property type="match status" value="1"/>
</dbReference>
<dbReference type="InterPro" id="IPR040777">
    <property type="entry name" value="DUF5591"/>
</dbReference>
<dbReference type="AlphaFoldDB" id="A0AAX4L2U4"/>
<organism evidence="3 4">
    <name type="scientific">Sulfolobus tengchongensis</name>
    <dbReference type="NCBI Taxonomy" id="207809"/>
    <lineage>
        <taxon>Archaea</taxon>
        <taxon>Thermoproteota</taxon>
        <taxon>Thermoprotei</taxon>
        <taxon>Sulfolobales</taxon>
        <taxon>Sulfolobaceae</taxon>
        <taxon>Sulfolobus</taxon>
    </lineage>
</organism>
<proteinExistence type="predicted"/>
<name>A0AAX4L2U4_9CREN</name>
<dbReference type="RefSeq" id="WP_338603971.1">
    <property type="nucleotide sequence ID" value="NZ_CP146016.1"/>
</dbReference>
<keyword evidence="1" id="KW-0819">tRNA processing</keyword>
<evidence type="ECO:0000313" key="3">
    <source>
        <dbReference type="EMBL" id="WWQ61514.1"/>
    </source>
</evidence>
<protein>
    <submittedName>
        <fullName evidence="3">DUF5591 domain-containing protein</fullName>
    </submittedName>
</protein>
<evidence type="ECO:0000256" key="1">
    <source>
        <dbReference type="ARBA" id="ARBA00022694"/>
    </source>
</evidence>
<dbReference type="SUPFAM" id="SSF52141">
    <property type="entry name" value="Uracil-DNA glycosylase-like"/>
    <property type="match status" value="1"/>
</dbReference>
<reference evidence="3 4" key="1">
    <citation type="submission" date="2024-02" db="EMBL/GenBank/DDBJ databases">
        <title>STSV induces naive adaptation in Sulfolobus.</title>
        <authorList>
            <person name="Xiang X."/>
            <person name="Song M."/>
        </authorList>
    </citation>
    <scope>NUCLEOTIDE SEQUENCE [LARGE SCALE GENOMIC DNA]</scope>
    <source>
        <strain evidence="3 4">RT2</strain>
    </source>
</reference>
<dbReference type="Proteomes" id="UP001432202">
    <property type="component" value="Chromosome"/>
</dbReference>